<dbReference type="InterPro" id="IPR036388">
    <property type="entry name" value="WH-like_DNA-bd_sf"/>
</dbReference>
<feature type="domain" description="R13L1/DRL21-like LRR repeat region" evidence="8">
    <location>
        <begin position="537"/>
        <end position="660"/>
    </location>
</feature>
<feature type="signal peptide" evidence="5">
    <location>
        <begin position="1"/>
        <end position="16"/>
    </location>
</feature>
<dbReference type="PANTHER" id="PTHR36766">
    <property type="entry name" value="PLANT BROAD-SPECTRUM MILDEW RESISTANCE PROTEIN RPW8"/>
    <property type="match status" value="1"/>
</dbReference>
<dbReference type="InterPro" id="IPR001611">
    <property type="entry name" value="Leu-rich_rpt"/>
</dbReference>
<dbReference type="Gene3D" id="1.10.10.10">
    <property type="entry name" value="Winged helix-like DNA-binding domain superfamily/Winged helix DNA-binding domain"/>
    <property type="match status" value="1"/>
</dbReference>
<evidence type="ECO:0000313" key="9">
    <source>
        <dbReference type="Proteomes" id="UP001652623"/>
    </source>
</evidence>
<evidence type="ECO:0000259" key="8">
    <source>
        <dbReference type="Pfam" id="PF25019"/>
    </source>
</evidence>
<evidence type="ECO:0000256" key="2">
    <source>
        <dbReference type="ARBA" id="ARBA00022737"/>
    </source>
</evidence>
<keyword evidence="5" id="KW-0732">Signal</keyword>
<dbReference type="Pfam" id="PF23559">
    <property type="entry name" value="WHD_DRP"/>
    <property type="match status" value="1"/>
</dbReference>
<keyword evidence="9" id="KW-1185">Reference proteome</keyword>
<sequence length="881" mass="100538">MAASLVGGAFLSATLQVVFDRLASQDVVDYLRGKKLNDELINNLKTVLSAVNAVLDDAEDKQITNPNVKQWLDELEDASYDADDLLDEITTDVLQSKLEAGSGTSNSNLDSLQIKLKELLAGKKFLIVLDDVWNENYVKWENMCKPFKNGAQGSKILVTTRNESVAQIMRTVPTQNLEHLKDEYCWKLFQKHVFPNENFTAHPTLEIIGRKIVKKCKGLPLAAKTLGGLLRSTVNVEKWERISESEIWDLSDNESNILPALRLSYHYLPSHLKGCFAFCSIFPKDYRFQKHELVLLWMAENFVQQSKRNKRMEDVGDEYFNELVSRSFFQRSSNEIESCFFMHDLIHDLAKYVSRNYCVTLADGNSEEALMVKVRHLAIRRSTPMARFDSIFEAAYLRTLLPTHTFSFDYISGEVVNHVILKLKCLRILSLSGCRKLKKLPESIGEQKHLRHLDLSGTSIESLPESVCMLYNLQTLKLSSCSNLIELPKDIHHLINLRLLDIRWCGKLEKMPRHVSKLKSLQTLSTFVVGRDNAAKIGELRELQDLHGRLSLLKLNNVSRAKDALEAKLMDKKYLEELDLAWKDDTNDSKHDREVLENLSPHTKLKRLSVYGYGGTTFPNWLGNHSFCNIVFIMLSNCKYCNCLPPLGQLPSLKTLYIEQLSGVVSVGAEFYGSSERKPFASLKFLSFSKMSNWEEWSSIEVEDGEVFPQLQELEIRECHRLMNVDWPRSLPRLTELRIFGKVLVPSLPSTPAIRKVELGECEKLQLQELPQTVEWFTIGGSHGIELFTDILRKSQTRHHLQHLGIHNCSSLVTFPSACLPTTLKELVLYFCEKLEFPMHHSLKTSSIQKVFIINSFGCSGSLKFFPLDFIPSLKDLVIKG</sequence>
<dbReference type="PROSITE" id="PS51450">
    <property type="entry name" value="LRR"/>
    <property type="match status" value="1"/>
</dbReference>
<evidence type="ECO:0000256" key="5">
    <source>
        <dbReference type="SAM" id="SignalP"/>
    </source>
</evidence>
<keyword evidence="1" id="KW-0433">Leucine-rich repeat</keyword>
<dbReference type="InterPro" id="IPR002182">
    <property type="entry name" value="NB-ARC"/>
</dbReference>
<dbReference type="SUPFAM" id="SSF52047">
    <property type="entry name" value="RNI-like"/>
    <property type="match status" value="1"/>
</dbReference>
<evidence type="ECO:0000259" key="7">
    <source>
        <dbReference type="Pfam" id="PF23559"/>
    </source>
</evidence>
<keyword evidence="4" id="KW-0175">Coiled coil</keyword>
<dbReference type="GeneID" id="107428212"/>
<dbReference type="Proteomes" id="UP001652623">
    <property type="component" value="Chromosome 12"/>
</dbReference>
<dbReference type="Gene3D" id="3.40.50.300">
    <property type="entry name" value="P-loop containing nucleotide triphosphate hydrolases"/>
    <property type="match status" value="1"/>
</dbReference>
<evidence type="ECO:0000259" key="6">
    <source>
        <dbReference type="Pfam" id="PF00931"/>
    </source>
</evidence>
<dbReference type="PANTHER" id="PTHR36766:SF51">
    <property type="entry name" value="DISEASE RESISTANCE RPP13-LIKE PROTEIN 1"/>
    <property type="match status" value="1"/>
</dbReference>
<proteinExistence type="predicted"/>
<protein>
    <submittedName>
        <fullName evidence="10">Disease resistance RPP13-like protein 1 isoform X2</fullName>
    </submittedName>
</protein>
<name>A0ABM3I2B0_ZIZJJ</name>
<feature type="domain" description="Disease resistance protein winged helix" evidence="7">
    <location>
        <begin position="281"/>
        <end position="350"/>
    </location>
</feature>
<keyword evidence="3" id="KW-0611">Plant defense</keyword>
<dbReference type="PRINTS" id="PR00364">
    <property type="entry name" value="DISEASERSIST"/>
</dbReference>
<feature type="coiled-coil region" evidence="4">
    <location>
        <begin position="41"/>
        <end position="88"/>
    </location>
</feature>
<dbReference type="SUPFAM" id="SSF52540">
    <property type="entry name" value="P-loop containing nucleoside triphosphate hydrolases"/>
    <property type="match status" value="1"/>
</dbReference>
<dbReference type="InterPro" id="IPR027417">
    <property type="entry name" value="P-loop_NTPase"/>
</dbReference>
<dbReference type="InterPro" id="IPR058922">
    <property type="entry name" value="WHD_DRP"/>
</dbReference>
<dbReference type="InterPro" id="IPR032675">
    <property type="entry name" value="LRR_dom_sf"/>
</dbReference>
<dbReference type="Pfam" id="PF00560">
    <property type="entry name" value="LRR_1"/>
    <property type="match status" value="1"/>
</dbReference>
<dbReference type="RefSeq" id="XP_048319084.2">
    <property type="nucleotide sequence ID" value="XM_048463127.2"/>
</dbReference>
<dbReference type="Pfam" id="PF00931">
    <property type="entry name" value="NB-ARC"/>
    <property type="match status" value="1"/>
</dbReference>
<keyword evidence="2" id="KW-0677">Repeat</keyword>
<dbReference type="Gene3D" id="3.80.10.10">
    <property type="entry name" value="Ribonuclease Inhibitor"/>
    <property type="match status" value="1"/>
</dbReference>
<gene>
    <name evidence="10" type="primary">LOC107428212</name>
</gene>
<feature type="chain" id="PRO_5046611453" evidence="5">
    <location>
        <begin position="17"/>
        <end position="881"/>
    </location>
</feature>
<evidence type="ECO:0000256" key="1">
    <source>
        <dbReference type="ARBA" id="ARBA00022614"/>
    </source>
</evidence>
<dbReference type="Gene3D" id="1.10.8.430">
    <property type="entry name" value="Helical domain of apoptotic protease-activating factors"/>
    <property type="match status" value="1"/>
</dbReference>
<dbReference type="InterPro" id="IPR042197">
    <property type="entry name" value="Apaf_helical"/>
</dbReference>
<feature type="domain" description="NB-ARC" evidence="6">
    <location>
        <begin position="88"/>
        <end position="197"/>
    </location>
</feature>
<reference evidence="10" key="1">
    <citation type="submission" date="2025-08" db="UniProtKB">
        <authorList>
            <consortium name="RefSeq"/>
        </authorList>
    </citation>
    <scope>IDENTIFICATION</scope>
    <source>
        <tissue evidence="10">Seedling</tissue>
    </source>
</reference>
<dbReference type="InterPro" id="IPR056789">
    <property type="entry name" value="LRR_R13L1-DRL21"/>
</dbReference>
<accession>A0ABM3I2B0</accession>
<organism evidence="9 10">
    <name type="scientific">Ziziphus jujuba</name>
    <name type="common">Chinese jujube</name>
    <name type="synonym">Ziziphus sativa</name>
    <dbReference type="NCBI Taxonomy" id="326968"/>
    <lineage>
        <taxon>Eukaryota</taxon>
        <taxon>Viridiplantae</taxon>
        <taxon>Streptophyta</taxon>
        <taxon>Embryophyta</taxon>
        <taxon>Tracheophyta</taxon>
        <taxon>Spermatophyta</taxon>
        <taxon>Magnoliopsida</taxon>
        <taxon>eudicotyledons</taxon>
        <taxon>Gunneridae</taxon>
        <taxon>Pentapetalae</taxon>
        <taxon>rosids</taxon>
        <taxon>fabids</taxon>
        <taxon>Rosales</taxon>
        <taxon>Rhamnaceae</taxon>
        <taxon>Paliureae</taxon>
        <taxon>Ziziphus</taxon>
    </lineage>
</organism>
<dbReference type="Pfam" id="PF25019">
    <property type="entry name" value="LRR_R13L1-DRL21"/>
    <property type="match status" value="1"/>
</dbReference>
<evidence type="ECO:0000256" key="3">
    <source>
        <dbReference type="ARBA" id="ARBA00022821"/>
    </source>
</evidence>
<evidence type="ECO:0000313" key="10">
    <source>
        <dbReference type="RefSeq" id="XP_048319084.2"/>
    </source>
</evidence>
<evidence type="ECO:0000256" key="4">
    <source>
        <dbReference type="SAM" id="Coils"/>
    </source>
</evidence>
<dbReference type="SUPFAM" id="SSF52058">
    <property type="entry name" value="L domain-like"/>
    <property type="match status" value="1"/>
</dbReference>